<dbReference type="InterPro" id="IPR029757">
    <property type="entry name" value="RpoE"/>
</dbReference>
<dbReference type="GO" id="GO:0000428">
    <property type="term" value="C:DNA-directed RNA polymerase complex"/>
    <property type="evidence" value="ECO:0007669"/>
    <property type="project" value="UniProtKB-KW"/>
</dbReference>
<evidence type="ECO:0000256" key="1">
    <source>
        <dbReference type="ARBA" id="ARBA00009828"/>
    </source>
</evidence>
<evidence type="ECO:0000256" key="2">
    <source>
        <dbReference type="ARBA" id="ARBA00022478"/>
    </source>
</evidence>
<accession>A0A0B6AMA4</accession>
<evidence type="ECO:0000256" key="4">
    <source>
        <dbReference type="ARBA" id="ARBA00022695"/>
    </source>
</evidence>
<dbReference type="InterPro" id="IPR038087">
    <property type="entry name" value="RNAP_delta_N_dom_sf"/>
</dbReference>
<dbReference type="InterPro" id="IPR007759">
    <property type="entry name" value="Asxl_HARE-HTH"/>
</dbReference>
<dbReference type="Pfam" id="PF05066">
    <property type="entry name" value="HARE-HTH"/>
    <property type="match status" value="1"/>
</dbReference>
<proteinExistence type="inferred from homology"/>
<keyword evidence="4 6" id="KW-0548">Nucleotidyltransferase</keyword>
<dbReference type="RefSeq" id="WP_033580392.1">
    <property type="nucleotide sequence ID" value="NZ_BCVB01000009.1"/>
</dbReference>
<dbReference type="Gene3D" id="1.10.10.1250">
    <property type="entry name" value="RNA polymerase, subunit delta, N-terminal domain"/>
    <property type="match status" value="1"/>
</dbReference>
<evidence type="ECO:0000313" key="7">
    <source>
        <dbReference type="EMBL" id="AJI21753.1"/>
    </source>
</evidence>
<gene>
    <name evidence="6 7" type="primary">rpoE</name>
    <name evidence="7" type="ORF">BG04_2173</name>
</gene>
<dbReference type="PROSITE" id="PS51913">
    <property type="entry name" value="HTH_HARE"/>
    <property type="match status" value="1"/>
</dbReference>
<keyword evidence="2 6" id="KW-0240">DNA-directed RNA polymerase</keyword>
<dbReference type="NCBIfam" id="TIGR04567">
    <property type="entry name" value="RNAP_delt_lowGC"/>
    <property type="match status" value="1"/>
</dbReference>
<evidence type="ECO:0000313" key="8">
    <source>
        <dbReference type="Proteomes" id="UP000031829"/>
    </source>
</evidence>
<organism evidence="7 8">
    <name type="scientific">Priestia megaterium (strain ATCC 14581 / DSM 32 / CCUG 1817 / JCM 2506 / NBRC 15308 / NCIMB 9376 / NCTC 10342 / NRRL B-14308 / VKM B-512 / Ford 19)</name>
    <name type="common">Bacillus megaterium</name>
    <dbReference type="NCBI Taxonomy" id="1348623"/>
    <lineage>
        <taxon>Bacteria</taxon>
        <taxon>Bacillati</taxon>
        <taxon>Bacillota</taxon>
        <taxon>Bacilli</taxon>
        <taxon>Bacillales</taxon>
        <taxon>Bacillaceae</taxon>
        <taxon>Priestia</taxon>
    </lineage>
</organism>
<evidence type="ECO:0000256" key="3">
    <source>
        <dbReference type="ARBA" id="ARBA00022679"/>
    </source>
</evidence>
<evidence type="ECO:0000256" key="6">
    <source>
        <dbReference type="HAMAP-Rule" id="MF_00357"/>
    </source>
</evidence>
<protein>
    <recommendedName>
        <fullName evidence="6">Probable DNA-directed RNA polymerase subunit delta</fullName>
    </recommendedName>
    <alternativeName>
        <fullName evidence="6">RNAP delta factor</fullName>
    </alternativeName>
</protein>
<comment type="similarity">
    <text evidence="1 6">Belongs to the RpoE family.</text>
</comment>
<name>A0A0B6AMA4_PRIM2</name>
<sequence length="178" mass="20892">MSLAQYSKTDLKEMSMIEIAYALLEEKTDRQAMSFQEIIAEIKAAAEMSDQELKTRLAQFYTDINIDGRFLTVGDNHWGLRGWYPFDQAEEEVIPVAKPKKKKAKKAVVEEVEDFDDLEEDLDYEDVDDLDEEEDFEDIDELEEDEDDLAEDDFDDLEDDLDDDEEDEEDDYEDEKEK</sequence>
<dbReference type="Proteomes" id="UP000031829">
    <property type="component" value="Chromosome"/>
</dbReference>
<dbReference type="HAMAP" id="MF_00357">
    <property type="entry name" value="RNApol_bact_RpoE"/>
    <property type="match status" value="1"/>
</dbReference>
<dbReference type="EMBL" id="CP009920">
    <property type="protein sequence ID" value="AJI21753.1"/>
    <property type="molecule type" value="Genomic_DNA"/>
</dbReference>
<dbReference type="HOGENOM" id="CLU_116648_1_0_9"/>
<dbReference type="KEGG" id="bmeg:BG04_2173"/>
<keyword evidence="5 6" id="KW-0804">Transcription</keyword>
<dbReference type="AlphaFoldDB" id="A0A0B6AMA4"/>
<dbReference type="GO" id="GO:0006355">
    <property type="term" value="P:regulation of DNA-templated transcription"/>
    <property type="evidence" value="ECO:0007669"/>
    <property type="project" value="UniProtKB-UniRule"/>
</dbReference>
<comment type="subunit">
    <text evidence="6">RNAP is composed of a core of 2 alpha, a beta and a beta' subunits. The core is associated with a delta subunit and one of several sigma factors.</text>
</comment>
<dbReference type="GO" id="GO:0006351">
    <property type="term" value="P:DNA-templated transcription"/>
    <property type="evidence" value="ECO:0007669"/>
    <property type="project" value="InterPro"/>
</dbReference>
<keyword evidence="3 6" id="KW-0808">Transferase</keyword>
<evidence type="ECO:0000256" key="5">
    <source>
        <dbReference type="ARBA" id="ARBA00023163"/>
    </source>
</evidence>
<reference evidence="7 8" key="1">
    <citation type="journal article" date="2015" name="Genome Announc.">
        <title>Complete genome sequences for 35 biothreat assay-relevant bacillus species.</title>
        <authorList>
            <person name="Johnson S.L."/>
            <person name="Daligault H.E."/>
            <person name="Davenport K.W."/>
            <person name="Jaissle J."/>
            <person name="Frey K.G."/>
            <person name="Ladner J.T."/>
            <person name="Broomall S.M."/>
            <person name="Bishop-Lilly K.A."/>
            <person name="Bruce D.C."/>
            <person name="Gibbons H.S."/>
            <person name="Coyne S.R."/>
            <person name="Lo C.C."/>
            <person name="Meincke L."/>
            <person name="Munk A.C."/>
            <person name="Koroleva G.I."/>
            <person name="Rosenzweig C.N."/>
            <person name="Palacios G.F."/>
            <person name="Redden C.L."/>
            <person name="Minogue T.D."/>
            <person name="Chain P.S."/>
        </authorList>
    </citation>
    <scope>NUCLEOTIDE SEQUENCE [LARGE SCALE GENOMIC DNA]</scope>
    <source>
        <strain evidence="8">ATCC 14581 / DSM 32 / JCM 2506 / NBRC 15308 / NCIMB 9376 / NCTC 10342 / NRRL B-14308 / VKM B-512</strain>
    </source>
</reference>
<comment type="function">
    <text evidence="6">Participates in both the initiation and recycling phases of transcription. In the presence of the delta subunit, RNAP displays an increased specificity of transcription, a decreased affinity for nucleic acids, and an increased efficiency of RNA synthesis because of enhanced recycling.</text>
</comment>
<dbReference type="GeneID" id="93645639"/>
<dbReference type="GO" id="GO:0003899">
    <property type="term" value="F:DNA-directed RNA polymerase activity"/>
    <property type="evidence" value="ECO:0007669"/>
    <property type="project" value="UniProtKB-UniRule"/>
</dbReference>